<protein>
    <submittedName>
        <fullName evidence="2">Uncharacterized protein</fullName>
    </submittedName>
</protein>
<dbReference type="AlphaFoldDB" id="A0A2N5SCW6"/>
<reference evidence="2 3" key="1">
    <citation type="submission" date="2017-11" db="EMBL/GenBank/DDBJ databases">
        <title>De novo assembly and phasing of dikaryotic genomes from two isolates of Puccinia coronata f. sp. avenae, the causal agent of oat crown rust.</title>
        <authorList>
            <person name="Miller M.E."/>
            <person name="Zhang Y."/>
            <person name="Omidvar V."/>
            <person name="Sperschneider J."/>
            <person name="Schwessinger B."/>
            <person name="Raley C."/>
            <person name="Palmer J.M."/>
            <person name="Garnica D."/>
            <person name="Upadhyaya N."/>
            <person name="Rathjen J."/>
            <person name="Taylor J.M."/>
            <person name="Park R.F."/>
            <person name="Dodds P.N."/>
            <person name="Hirsch C.D."/>
            <person name="Kianian S.F."/>
            <person name="Figueroa M."/>
        </authorList>
    </citation>
    <scope>NUCLEOTIDE SEQUENCE [LARGE SCALE GENOMIC DNA]</scope>
    <source>
        <strain evidence="2">12SD80</strain>
    </source>
</reference>
<accession>A0A2N5SCW6</accession>
<proteinExistence type="predicted"/>
<organism evidence="2 3">
    <name type="scientific">Puccinia coronata f. sp. avenae</name>
    <dbReference type="NCBI Taxonomy" id="200324"/>
    <lineage>
        <taxon>Eukaryota</taxon>
        <taxon>Fungi</taxon>
        <taxon>Dikarya</taxon>
        <taxon>Basidiomycota</taxon>
        <taxon>Pucciniomycotina</taxon>
        <taxon>Pucciniomycetes</taxon>
        <taxon>Pucciniales</taxon>
        <taxon>Pucciniaceae</taxon>
        <taxon>Puccinia</taxon>
    </lineage>
</organism>
<evidence type="ECO:0000313" key="2">
    <source>
        <dbReference type="EMBL" id="PLW11029.1"/>
    </source>
</evidence>
<sequence>MEFQGAQAMGTSKEMFVSRLVGDRDCASMTSSVPTDRHPKSLKIIQPEESEIKSSLPSPSVDSKILQDNGMKDVGRKTIIGSQVTEEVVDKCHKKISNYANEWILILSKLDLTKPQSRIINRILHNFK</sequence>
<evidence type="ECO:0000256" key="1">
    <source>
        <dbReference type="SAM" id="MobiDB-lite"/>
    </source>
</evidence>
<feature type="region of interest" description="Disordered" evidence="1">
    <location>
        <begin position="46"/>
        <end position="68"/>
    </location>
</feature>
<name>A0A2N5SCW6_9BASI</name>
<dbReference type="Proteomes" id="UP000235392">
    <property type="component" value="Unassembled WGS sequence"/>
</dbReference>
<comment type="caution">
    <text evidence="2">The sequence shown here is derived from an EMBL/GenBank/DDBJ whole genome shotgun (WGS) entry which is preliminary data.</text>
</comment>
<evidence type="ECO:0000313" key="3">
    <source>
        <dbReference type="Proteomes" id="UP000235392"/>
    </source>
</evidence>
<gene>
    <name evidence="2" type="ORF">PCASD_23882</name>
</gene>
<dbReference type="EMBL" id="PGCI01000940">
    <property type="protein sequence ID" value="PLW11029.1"/>
    <property type="molecule type" value="Genomic_DNA"/>
</dbReference>